<proteinExistence type="predicted"/>
<comment type="caution">
    <text evidence="2">The sequence shown here is derived from an EMBL/GenBank/DDBJ whole genome shotgun (WGS) entry which is preliminary data.</text>
</comment>
<dbReference type="OrthoDB" id="1179049at2"/>
<dbReference type="RefSeq" id="WP_068481494.1">
    <property type="nucleotide sequence ID" value="NZ_CP018760.1"/>
</dbReference>
<dbReference type="Proteomes" id="UP000092164">
    <property type="component" value="Unassembled WGS sequence"/>
</dbReference>
<organism evidence="2 3">
    <name type="scientific">Maribacter hydrothermalis</name>
    <dbReference type="NCBI Taxonomy" id="1836467"/>
    <lineage>
        <taxon>Bacteria</taxon>
        <taxon>Pseudomonadati</taxon>
        <taxon>Bacteroidota</taxon>
        <taxon>Flavobacteriia</taxon>
        <taxon>Flavobacteriales</taxon>
        <taxon>Flavobacteriaceae</taxon>
        <taxon>Maribacter</taxon>
    </lineage>
</organism>
<keyword evidence="3" id="KW-1185">Reference proteome</keyword>
<dbReference type="EMBL" id="LZFP01000001">
    <property type="protein sequence ID" value="OBR42295.1"/>
    <property type="molecule type" value="Genomic_DNA"/>
</dbReference>
<evidence type="ECO:0000256" key="1">
    <source>
        <dbReference type="SAM" id="Phobius"/>
    </source>
</evidence>
<reference evidence="3" key="1">
    <citation type="submission" date="2016-06" db="EMBL/GenBank/DDBJ databases">
        <authorList>
            <person name="Zhan P."/>
        </authorList>
    </citation>
    <scope>NUCLEOTIDE SEQUENCE [LARGE SCALE GENOMIC DNA]</scope>
    <source>
        <strain evidence="3">T28</strain>
    </source>
</reference>
<evidence type="ECO:0000313" key="3">
    <source>
        <dbReference type="Proteomes" id="UP000092164"/>
    </source>
</evidence>
<protein>
    <submittedName>
        <fullName evidence="2">Uncharacterized protein</fullName>
    </submittedName>
</protein>
<evidence type="ECO:0000313" key="2">
    <source>
        <dbReference type="EMBL" id="OBR42295.1"/>
    </source>
</evidence>
<keyword evidence="1" id="KW-1133">Transmembrane helix</keyword>
<feature type="transmembrane region" description="Helical" evidence="1">
    <location>
        <begin position="7"/>
        <end position="25"/>
    </location>
</feature>
<sequence length="110" mass="13003">MNLSPKVLKIILIVLLISFGIGFYMQDLKHEESTVHAWKANRYNLDRFNKIMEYNKKMNSSNWKIFRDSIDQQLDTLMILRFRKEVDSIGNEQLEARNDQVEVFASFGSQ</sequence>
<keyword evidence="1" id="KW-0812">Transmembrane</keyword>
<keyword evidence="1" id="KW-0472">Membrane</keyword>
<dbReference type="KEGG" id="mart:BTR34_11005"/>
<accession>A0A1B7ZFF9</accession>
<name>A0A1B7ZFF9_9FLAO</name>
<gene>
    <name evidence="2" type="ORF">A9200_02620</name>
</gene>
<dbReference type="AlphaFoldDB" id="A0A1B7ZFF9"/>